<dbReference type="OrthoDB" id="9765195at2"/>
<dbReference type="Gene3D" id="3.20.20.80">
    <property type="entry name" value="Glycosidases"/>
    <property type="match status" value="1"/>
</dbReference>
<evidence type="ECO:0000313" key="5">
    <source>
        <dbReference type="EMBL" id="ALH82851.1"/>
    </source>
</evidence>
<protein>
    <submittedName>
        <fullName evidence="5">Beta-glucosidase</fullName>
    </submittedName>
</protein>
<dbReference type="Proteomes" id="UP000058074">
    <property type="component" value="Chromosome"/>
</dbReference>
<dbReference type="EMBL" id="CP012700">
    <property type="protein sequence ID" value="ALH82851.1"/>
    <property type="molecule type" value="Genomic_DNA"/>
</dbReference>
<keyword evidence="2" id="KW-0378">Hydrolase</keyword>
<dbReference type="InterPro" id="IPR017853">
    <property type="entry name" value="GH"/>
</dbReference>
<dbReference type="RefSeq" id="WP_054589828.1">
    <property type="nucleotide sequence ID" value="NZ_CP012700.1"/>
</dbReference>
<dbReference type="PRINTS" id="PR00131">
    <property type="entry name" value="GLHYDRLASE1"/>
</dbReference>
<reference evidence="5 6" key="1">
    <citation type="journal article" date="2015" name="Genome Announc.">
        <title>Complete Genome Sequence of Polypropylene Glycol- and Polyethylene Glycol-Degrading Sphingopyxis macrogoltabida Strain EY-1.</title>
        <authorList>
            <person name="Ohtsubo Y."/>
            <person name="Nagata Y."/>
            <person name="Numata M."/>
            <person name="Tsuchikane K."/>
            <person name="Hosoyama A."/>
            <person name="Yamazoe A."/>
            <person name="Tsuda M."/>
            <person name="Fujita N."/>
            <person name="Kawai F."/>
        </authorList>
    </citation>
    <scope>NUCLEOTIDE SEQUENCE [LARGE SCALE GENOMIC DNA]</scope>
    <source>
        <strain evidence="5 6">EY-1</strain>
    </source>
</reference>
<comment type="similarity">
    <text evidence="1 4">Belongs to the glycosyl hydrolase 1 family.</text>
</comment>
<dbReference type="GO" id="GO:0008422">
    <property type="term" value="F:beta-glucosidase activity"/>
    <property type="evidence" value="ECO:0007669"/>
    <property type="project" value="TreeGrafter"/>
</dbReference>
<dbReference type="KEGG" id="smag:AN936_21560"/>
<dbReference type="SUPFAM" id="SSF51445">
    <property type="entry name" value="(Trans)glycosidases"/>
    <property type="match status" value="1"/>
</dbReference>
<evidence type="ECO:0000313" key="6">
    <source>
        <dbReference type="Proteomes" id="UP000058074"/>
    </source>
</evidence>
<evidence type="ECO:0000256" key="3">
    <source>
        <dbReference type="ARBA" id="ARBA00023295"/>
    </source>
</evidence>
<dbReference type="Pfam" id="PF00232">
    <property type="entry name" value="Glyco_hydro_1"/>
    <property type="match status" value="2"/>
</dbReference>
<dbReference type="PROSITE" id="PS00653">
    <property type="entry name" value="GLYCOSYL_HYDROL_F1_2"/>
    <property type="match status" value="1"/>
</dbReference>
<proteinExistence type="inferred from homology"/>
<sequence length="442" mass="47929">MTIASNRPTRREVFAGAAGLVAAVGATPAGALAAGRKAPEGFLWGTAISAHQSEGGNTASDSWLLETNKPTAFTDPSGDACDSYHRYEEDLDIAASLGLNCYRFGIEWARIEPAEGMFSEAALDHYARVLKACRARGLMPMVTYNHFTVPLWFAMRGGFEVADGADLFARFCGRATERLGPLIGMATTFNEANILGLRKVIPRFASDAAAENARAMIAAAAKRTNSPDFSSMLFGNPDKIDRVMLDAHAKGYAAIKAARADLPVGVTLSMQEIQGVGEGHRGREAEQTMYGGWIEAARQSDFIGVQTYSRLRIGPKGLLPPAPGAPLTDMGYENYPAAVGHTIRYAAKHIGKPLYLTETGIGTTDDAVRIAFIKATMDEVSKCIDDGIDVKGYLYWSLLDNFEWTSGYAKKFGLVEVDRKTFKRTLKPSARYLGMRARANRI</sequence>
<dbReference type="InterPro" id="IPR001360">
    <property type="entry name" value="Glyco_hydro_1"/>
</dbReference>
<evidence type="ECO:0000256" key="4">
    <source>
        <dbReference type="RuleBase" id="RU003690"/>
    </source>
</evidence>
<gene>
    <name evidence="5" type="ORF">AN936_21560</name>
</gene>
<dbReference type="PANTHER" id="PTHR10353">
    <property type="entry name" value="GLYCOSYL HYDROLASE"/>
    <property type="match status" value="1"/>
</dbReference>
<dbReference type="InterPro" id="IPR006311">
    <property type="entry name" value="TAT_signal"/>
</dbReference>
<name>A0A0N7GT90_SPHMC</name>
<dbReference type="PANTHER" id="PTHR10353:SF209">
    <property type="entry name" value="GALACTOLIPID GALACTOSYLTRANSFERASE SFR2, CHLOROPLASTIC"/>
    <property type="match status" value="1"/>
</dbReference>
<dbReference type="PROSITE" id="PS51318">
    <property type="entry name" value="TAT"/>
    <property type="match status" value="1"/>
</dbReference>
<evidence type="ECO:0000256" key="1">
    <source>
        <dbReference type="ARBA" id="ARBA00010838"/>
    </source>
</evidence>
<accession>A0A0N7GT90</accession>
<dbReference type="AlphaFoldDB" id="A0A0N7GT90"/>
<dbReference type="GO" id="GO:0005975">
    <property type="term" value="P:carbohydrate metabolic process"/>
    <property type="evidence" value="ECO:0007669"/>
    <property type="project" value="InterPro"/>
</dbReference>
<dbReference type="InterPro" id="IPR033132">
    <property type="entry name" value="GH_1_N_CS"/>
</dbReference>
<evidence type="ECO:0000256" key="2">
    <source>
        <dbReference type="ARBA" id="ARBA00022801"/>
    </source>
</evidence>
<organism evidence="5 6">
    <name type="scientific">Sphingopyxis macrogoltabida</name>
    <name type="common">Sphingomonas macrogoltabidus</name>
    <dbReference type="NCBI Taxonomy" id="33050"/>
    <lineage>
        <taxon>Bacteria</taxon>
        <taxon>Pseudomonadati</taxon>
        <taxon>Pseudomonadota</taxon>
        <taxon>Alphaproteobacteria</taxon>
        <taxon>Sphingomonadales</taxon>
        <taxon>Sphingomonadaceae</taxon>
        <taxon>Sphingopyxis</taxon>
    </lineage>
</organism>
<dbReference type="PATRIC" id="fig|33050.5.peg.4465"/>
<keyword evidence="3" id="KW-0326">Glycosidase</keyword>